<keyword evidence="3" id="KW-1185">Reference proteome</keyword>
<dbReference type="AlphaFoldDB" id="A0A9N8HTE8"/>
<feature type="region of interest" description="Disordered" evidence="1">
    <location>
        <begin position="46"/>
        <end position="89"/>
    </location>
</feature>
<feature type="compositionally biased region" description="Low complexity" evidence="1">
    <location>
        <begin position="144"/>
        <end position="171"/>
    </location>
</feature>
<feature type="region of interest" description="Disordered" evidence="1">
    <location>
        <begin position="142"/>
        <end position="175"/>
    </location>
</feature>
<dbReference type="Proteomes" id="UP001153069">
    <property type="component" value="Unassembled WGS sequence"/>
</dbReference>
<dbReference type="EMBL" id="CAICTM010001865">
    <property type="protein sequence ID" value="CAB9526673.1"/>
    <property type="molecule type" value="Genomic_DNA"/>
</dbReference>
<organism evidence="2 3">
    <name type="scientific">Seminavis robusta</name>
    <dbReference type="NCBI Taxonomy" id="568900"/>
    <lineage>
        <taxon>Eukaryota</taxon>
        <taxon>Sar</taxon>
        <taxon>Stramenopiles</taxon>
        <taxon>Ochrophyta</taxon>
        <taxon>Bacillariophyta</taxon>
        <taxon>Bacillariophyceae</taxon>
        <taxon>Bacillariophycidae</taxon>
        <taxon>Naviculales</taxon>
        <taxon>Naviculaceae</taxon>
        <taxon>Seminavis</taxon>
    </lineage>
</organism>
<feature type="compositionally biased region" description="Low complexity" evidence="1">
    <location>
        <begin position="78"/>
        <end position="89"/>
    </location>
</feature>
<sequence>MNKETMEDVGGGSRWNVKSLSFLFLSGLVLASIQKELSYMGGYLSSTTTGSSTSISTSKRSTKEILSQAQRRTRRKLASTSSSSSATSTTTSSLDVYTVQLMKETLLSLLDQVEEETGSTTMVSVGDVRDTLDQVMEHMEIEASATSSSSTSGKTLQSTSTGTSSIATSTSMPTPQATRADGLNIAVYMTTHVSHQHLEYLIKCWPAAMARLDIFQNVDLIVYTSSYDHDLVFQSLGFRNVIFHRYKEVINPLVDESKLSNDKNMQKQQGALRAMVDPFLVDPSSPDLETTPRNWFSDYDWIVRLNPDVMIRRDAWLLQQLRTPDVKGVFVRWDTEGSGLYLHTDFYAFRPSAIDYKAMMAEYKRQRTTKFHAELHFTSGFRHLFNQQPPALAFLPNVYKTRPTGIGHVGGKDCDVIHAHKLIDHCPNYWEARDNQTLLY</sequence>
<name>A0A9N8HTE8_9STRA</name>
<comment type="caution">
    <text evidence="2">The sequence shown here is derived from an EMBL/GenBank/DDBJ whole genome shotgun (WGS) entry which is preliminary data.</text>
</comment>
<feature type="compositionally biased region" description="Low complexity" evidence="1">
    <location>
        <begin position="46"/>
        <end position="59"/>
    </location>
</feature>
<gene>
    <name evidence="2" type="ORF">SEMRO_1867_G302550.1</name>
</gene>
<evidence type="ECO:0000313" key="2">
    <source>
        <dbReference type="EMBL" id="CAB9526673.1"/>
    </source>
</evidence>
<evidence type="ECO:0000256" key="1">
    <source>
        <dbReference type="SAM" id="MobiDB-lite"/>
    </source>
</evidence>
<evidence type="ECO:0000313" key="3">
    <source>
        <dbReference type="Proteomes" id="UP001153069"/>
    </source>
</evidence>
<protein>
    <submittedName>
        <fullName evidence="2">Uncharacterized protein</fullName>
    </submittedName>
</protein>
<dbReference type="OrthoDB" id="405918at2759"/>
<proteinExistence type="predicted"/>
<accession>A0A9N8HTE8</accession>
<reference evidence="2" key="1">
    <citation type="submission" date="2020-06" db="EMBL/GenBank/DDBJ databases">
        <authorList>
            <consortium name="Plant Systems Biology data submission"/>
        </authorList>
    </citation>
    <scope>NUCLEOTIDE SEQUENCE</scope>
    <source>
        <strain evidence="2">D6</strain>
    </source>
</reference>